<dbReference type="Pfam" id="PF07873">
    <property type="entry name" value="YabP"/>
    <property type="match status" value="1"/>
</dbReference>
<proteinExistence type="predicted"/>
<keyword evidence="2" id="KW-1185">Reference proteome</keyword>
<organism evidence="1 2">
    <name type="scientific">Laceyella putida</name>
    <dbReference type="NCBI Taxonomy" id="110101"/>
    <lineage>
        <taxon>Bacteria</taxon>
        <taxon>Bacillati</taxon>
        <taxon>Bacillota</taxon>
        <taxon>Bacilli</taxon>
        <taxon>Bacillales</taxon>
        <taxon>Thermoactinomycetaceae</taxon>
        <taxon>Laceyella</taxon>
    </lineage>
</organism>
<dbReference type="RefSeq" id="WP_379863901.1">
    <property type="nucleotide sequence ID" value="NZ_JBHTBW010000015.1"/>
</dbReference>
<gene>
    <name evidence="1" type="primary">yqfC</name>
    <name evidence="1" type="ORF">ACFQNG_05615</name>
</gene>
<dbReference type="Gene3D" id="2.60.40.2000">
    <property type="match status" value="1"/>
</dbReference>
<dbReference type="InterPro" id="IPR022477">
    <property type="entry name" value="Spore_YqfC"/>
</dbReference>
<accession>A0ABW2RHX2</accession>
<name>A0ABW2RHX2_9BACL</name>
<sequence length="92" mass="10664">MKRVQTDMRKWASDFFDLPADVTEELPRVEMLGGSQCLVENFRDVEHFDPQQLTLKLKQGRLSIQGENLKIKAIVPEMILIEGQIDSLSYRE</sequence>
<reference evidence="2" key="1">
    <citation type="journal article" date="2019" name="Int. J. Syst. Evol. Microbiol.">
        <title>The Global Catalogue of Microorganisms (GCM) 10K type strain sequencing project: providing services to taxonomists for standard genome sequencing and annotation.</title>
        <authorList>
            <consortium name="The Broad Institute Genomics Platform"/>
            <consortium name="The Broad Institute Genome Sequencing Center for Infectious Disease"/>
            <person name="Wu L."/>
            <person name="Ma J."/>
        </authorList>
    </citation>
    <scope>NUCLEOTIDE SEQUENCE [LARGE SCALE GENOMIC DNA]</scope>
    <source>
        <strain evidence="2">CGMCC 1.12942</strain>
    </source>
</reference>
<dbReference type="NCBIfam" id="TIGR02856">
    <property type="entry name" value="spore_yqfC"/>
    <property type="match status" value="1"/>
</dbReference>
<dbReference type="EMBL" id="JBHTBW010000015">
    <property type="protein sequence ID" value="MFC7440622.1"/>
    <property type="molecule type" value="Genomic_DNA"/>
</dbReference>
<dbReference type="Proteomes" id="UP001596500">
    <property type="component" value="Unassembled WGS sequence"/>
</dbReference>
<evidence type="ECO:0000313" key="2">
    <source>
        <dbReference type="Proteomes" id="UP001596500"/>
    </source>
</evidence>
<dbReference type="InterPro" id="IPR038705">
    <property type="entry name" value="YabP_sf"/>
</dbReference>
<comment type="caution">
    <text evidence="1">The sequence shown here is derived from an EMBL/GenBank/DDBJ whole genome shotgun (WGS) entry which is preliminary data.</text>
</comment>
<evidence type="ECO:0000313" key="1">
    <source>
        <dbReference type="EMBL" id="MFC7440622.1"/>
    </source>
</evidence>
<dbReference type="InterPro" id="IPR022476">
    <property type="entry name" value="Spore_YabP/YqfC"/>
</dbReference>
<protein>
    <submittedName>
        <fullName evidence="1">Sporulation protein YqfC</fullName>
    </submittedName>
</protein>